<protein>
    <submittedName>
        <fullName evidence="2">Uncharacterized protein</fullName>
    </submittedName>
</protein>
<dbReference type="AlphaFoldDB" id="A0AAV4MSI6"/>
<evidence type="ECO:0000313" key="2">
    <source>
        <dbReference type="EMBL" id="GIX74412.1"/>
    </source>
</evidence>
<evidence type="ECO:0000256" key="1">
    <source>
        <dbReference type="SAM" id="MobiDB-lite"/>
    </source>
</evidence>
<feature type="region of interest" description="Disordered" evidence="1">
    <location>
        <begin position="147"/>
        <end position="173"/>
    </location>
</feature>
<proteinExistence type="predicted"/>
<accession>A0AAV4MSI6</accession>
<keyword evidence="3" id="KW-1185">Reference proteome</keyword>
<evidence type="ECO:0000313" key="3">
    <source>
        <dbReference type="Proteomes" id="UP001054837"/>
    </source>
</evidence>
<comment type="caution">
    <text evidence="2">The sequence shown here is derived from an EMBL/GenBank/DDBJ whole genome shotgun (WGS) entry which is preliminary data.</text>
</comment>
<organism evidence="2 3">
    <name type="scientific">Caerostris darwini</name>
    <dbReference type="NCBI Taxonomy" id="1538125"/>
    <lineage>
        <taxon>Eukaryota</taxon>
        <taxon>Metazoa</taxon>
        <taxon>Ecdysozoa</taxon>
        <taxon>Arthropoda</taxon>
        <taxon>Chelicerata</taxon>
        <taxon>Arachnida</taxon>
        <taxon>Araneae</taxon>
        <taxon>Araneomorphae</taxon>
        <taxon>Entelegynae</taxon>
        <taxon>Araneoidea</taxon>
        <taxon>Araneidae</taxon>
        <taxon>Caerostris</taxon>
    </lineage>
</organism>
<sequence>MELPGTHSGGSSRSSHFIPSPSPLRIIYASRQGFDSCNQWNAQCSFHVVNVGLPCGQDFQQRIHFCDRPLQKHEANKILGANQALGHISYERKKNVSLVMDPQLICVVMFWVSQSQSRSCLKIPLESNKINPRSEISILQHLIPSRPHDKGSTFIKKNRGGARQTVNPLPPSG</sequence>
<gene>
    <name evidence="2" type="ORF">CDAR_235161</name>
</gene>
<dbReference type="EMBL" id="BPLQ01000746">
    <property type="protein sequence ID" value="GIX74412.1"/>
    <property type="molecule type" value="Genomic_DNA"/>
</dbReference>
<name>A0AAV4MSI6_9ARAC</name>
<reference evidence="2 3" key="1">
    <citation type="submission" date="2021-06" db="EMBL/GenBank/DDBJ databases">
        <title>Caerostris darwini draft genome.</title>
        <authorList>
            <person name="Kono N."/>
            <person name="Arakawa K."/>
        </authorList>
    </citation>
    <scope>NUCLEOTIDE SEQUENCE [LARGE SCALE GENOMIC DNA]</scope>
</reference>
<dbReference type="Proteomes" id="UP001054837">
    <property type="component" value="Unassembled WGS sequence"/>
</dbReference>